<dbReference type="AlphaFoldDB" id="A0ABD0WWW2"/>
<evidence type="ECO:0008006" key="4">
    <source>
        <dbReference type="Google" id="ProtNLM"/>
    </source>
</evidence>
<gene>
    <name evidence="2" type="ORF">UPYG_G00225970</name>
</gene>
<proteinExistence type="predicted"/>
<organism evidence="2 3">
    <name type="scientific">Umbra pygmaea</name>
    <name type="common">Eastern mudminnow</name>
    <dbReference type="NCBI Taxonomy" id="75934"/>
    <lineage>
        <taxon>Eukaryota</taxon>
        <taxon>Metazoa</taxon>
        <taxon>Chordata</taxon>
        <taxon>Craniata</taxon>
        <taxon>Vertebrata</taxon>
        <taxon>Euteleostomi</taxon>
        <taxon>Actinopterygii</taxon>
        <taxon>Neopterygii</taxon>
        <taxon>Teleostei</taxon>
        <taxon>Protacanthopterygii</taxon>
        <taxon>Esociformes</taxon>
        <taxon>Umbridae</taxon>
        <taxon>Umbra</taxon>
    </lineage>
</organism>
<name>A0ABD0WWW2_UMBPY</name>
<dbReference type="Proteomes" id="UP001557470">
    <property type="component" value="Unassembled WGS sequence"/>
</dbReference>
<protein>
    <recommendedName>
        <fullName evidence="4">Secreted protein</fullName>
    </recommendedName>
</protein>
<feature type="signal peptide" evidence="1">
    <location>
        <begin position="1"/>
        <end position="24"/>
    </location>
</feature>
<comment type="caution">
    <text evidence="2">The sequence shown here is derived from an EMBL/GenBank/DDBJ whole genome shotgun (WGS) entry which is preliminary data.</text>
</comment>
<sequence length="90" mass="9581">MSPATSHPFLSVLLSVSWLQASSAASFDSLGQAASHYTTSRCGATSCLDLDPCFLAWLKRPVVKAHGGQRTSSWGEGVMCGHCTVELSHR</sequence>
<accession>A0ABD0WWW2</accession>
<evidence type="ECO:0000313" key="3">
    <source>
        <dbReference type="Proteomes" id="UP001557470"/>
    </source>
</evidence>
<keyword evidence="3" id="KW-1185">Reference proteome</keyword>
<feature type="chain" id="PRO_5044827127" description="Secreted protein" evidence="1">
    <location>
        <begin position="25"/>
        <end position="90"/>
    </location>
</feature>
<dbReference type="EMBL" id="JAGEUA010000007">
    <property type="protein sequence ID" value="KAL0969351.1"/>
    <property type="molecule type" value="Genomic_DNA"/>
</dbReference>
<reference evidence="2 3" key="1">
    <citation type="submission" date="2024-06" db="EMBL/GenBank/DDBJ databases">
        <authorList>
            <person name="Pan Q."/>
            <person name="Wen M."/>
            <person name="Jouanno E."/>
            <person name="Zahm M."/>
            <person name="Klopp C."/>
            <person name="Cabau C."/>
            <person name="Louis A."/>
            <person name="Berthelot C."/>
            <person name="Parey E."/>
            <person name="Roest Crollius H."/>
            <person name="Montfort J."/>
            <person name="Robinson-Rechavi M."/>
            <person name="Bouchez O."/>
            <person name="Lampietro C."/>
            <person name="Lopez Roques C."/>
            <person name="Donnadieu C."/>
            <person name="Postlethwait J."/>
            <person name="Bobe J."/>
            <person name="Verreycken H."/>
            <person name="Guiguen Y."/>
        </authorList>
    </citation>
    <scope>NUCLEOTIDE SEQUENCE [LARGE SCALE GENOMIC DNA]</scope>
    <source>
        <strain evidence="2">Up_M1</strain>
        <tissue evidence="2">Testis</tissue>
    </source>
</reference>
<evidence type="ECO:0000313" key="2">
    <source>
        <dbReference type="EMBL" id="KAL0969351.1"/>
    </source>
</evidence>
<evidence type="ECO:0000256" key="1">
    <source>
        <dbReference type="SAM" id="SignalP"/>
    </source>
</evidence>
<keyword evidence="1" id="KW-0732">Signal</keyword>